<evidence type="ECO:0000313" key="8">
    <source>
        <dbReference type="EMBL" id="RNF27562.1"/>
    </source>
</evidence>
<feature type="transmembrane region" description="Helical" evidence="6">
    <location>
        <begin position="200"/>
        <end position="224"/>
    </location>
</feature>
<evidence type="ECO:0000256" key="3">
    <source>
        <dbReference type="ARBA" id="ARBA00022989"/>
    </source>
</evidence>
<organism evidence="8 9">
    <name type="scientific">Trypanosoma conorhini</name>
    <dbReference type="NCBI Taxonomy" id="83891"/>
    <lineage>
        <taxon>Eukaryota</taxon>
        <taxon>Discoba</taxon>
        <taxon>Euglenozoa</taxon>
        <taxon>Kinetoplastea</taxon>
        <taxon>Metakinetoplastina</taxon>
        <taxon>Trypanosomatida</taxon>
        <taxon>Trypanosomatidae</taxon>
        <taxon>Trypanosoma</taxon>
    </lineage>
</organism>
<evidence type="ECO:0000256" key="4">
    <source>
        <dbReference type="ARBA" id="ARBA00023136"/>
    </source>
</evidence>
<evidence type="ECO:0000256" key="5">
    <source>
        <dbReference type="SAM" id="MobiDB-lite"/>
    </source>
</evidence>
<gene>
    <name evidence="8" type="ORF">Tco025E_00212</name>
</gene>
<protein>
    <recommendedName>
        <fullName evidence="7">Nodulin-like domain-containing protein</fullName>
    </recommendedName>
</protein>
<feature type="region of interest" description="Disordered" evidence="5">
    <location>
        <begin position="66"/>
        <end position="94"/>
    </location>
</feature>
<feature type="transmembrane region" description="Helical" evidence="6">
    <location>
        <begin position="327"/>
        <end position="350"/>
    </location>
</feature>
<dbReference type="GO" id="GO:0016020">
    <property type="term" value="C:membrane"/>
    <property type="evidence" value="ECO:0007669"/>
    <property type="project" value="UniProtKB-SubCell"/>
</dbReference>
<keyword evidence="3 6" id="KW-1133">Transmembrane helix</keyword>
<accession>A0A3R7M6M0</accession>
<feature type="transmembrane region" description="Helical" evidence="6">
    <location>
        <begin position="362"/>
        <end position="382"/>
    </location>
</feature>
<evidence type="ECO:0000256" key="6">
    <source>
        <dbReference type="SAM" id="Phobius"/>
    </source>
</evidence>
<feature type="domain" description="Nodulin-like" evidence="7">
    <location>
        <begin position="109"/>
        <end position="378"/>
    </location>
</feature>
<feature type="transmembrane region" description="Helical" evidence="6">
    <location>
        <begin position="523"/>
        <end position="541"/>
    </location>
</feature>
<feature type="transmembrane region" description="Helical" evidence="6">
    <location>
        <begin position="547"/>
        <end position="569"/>
    </location>
</feature>
<dbReference type="SUPFAM" id="SSF103473">
    <property type="entry name" value="MFS general substrate transporter"/>
    <property type="match status" value="1"/>
</dbReference>
<feature type="transmembrane region" description="Helical" evidence="6">
    <location>
        <begin position="581"/>
        <end position="600"/>
    </location>
</feature>
<name>A0A3R7M6M0_9TRYP</name>
<dbReference type="PANTHER" id="PTHR21576:SF157">
    <property type="entry name" value="NODULIN-LIKE DOMAIN-CONTAINING PROTEIN"/>
    <property type="match status" value="1"/>
</dbReference>
<feature type="transmembrane region" description="Helical" evidence="6">
    <location>
        <begin position="236"/>
        <end position="259"/>
    </location>
</feature>
<comment type="subcellular location">
    <subcellularLocation>
        <location evidence="1">Membrane</location>
        <topology evidence="1">Multi-pass membrane protein</topology>
    </subcellularLocation>
</comment>
<evidence type="ECO:0000259" key="7">
    <source>
        <dbReference type="Pfam" id="PF06813"/>
    </source>
</evidence>
<dbReference type="GeneID" id="40313823"/>
<keyword evidence="4 6" id="KW-0472">Membrane</keyword>
<feature type="transmembrane region" description="Helical" evidence="6">
    <location>
        <begin position="173"/>
        <end position="194"/>
    </location>
</feature>
<feature type="transmembrane region" description="Helical" evidence="6">
    <location>
        <begin position="445"/>
        <end position="464"/>
    </location>
</feature>
<keyword evidence="9" id="KW-1185">Reference proteome</keyword>
<evidence type="ECO:0000256" key="1">
    <source>
        <dbReference type="ARBA" id="ARBA00004141"/>
    </source>
</evidence>
<dbReference type="RefSeq" id="XP_029232768.1">
    <property type="nucleotide sequence ID" value="XM_029367161.1"/>
</dbReference>
<dbReference type="PANTHER" id="PTHR21576">
    <property type="entry name" value="UNCHARACTERIZED NODULIN-LIKE PROTEIN"/>
    <property type="match status" value="1"/>
</dbReference>
<evidence type="ECO:0000256" key="2">
    <source>
        <dbReference type="ARBA" id="ARBA00022692"/>
    </source>
</evidence>
<feature type="transmembrane region" description="Helical" evidence="6">
    <location>
        <begin position="271"/>
        <end position="290"/>
    </location>
</feature>
<feature type="transmembrane region" description="Helical" evidence="6">
    <location>
        <begin position="622"/>
        <end position="645"/>
    </location>
</feature>
<dbReference type="InterPro" id="IPR036259">
    <property type="entry name" value="MFS_trans_sf"/>
</dbReference>
<proteinExistence type="predicted"/>
<comment type="caution">
    <text evidence="8">The sequence shown here is derived from an EMBL/GenBank/DDBJ whole genome shotgun (WGS) entry which is preliminary data.</text>
</comment>
<dbReference type="OrthoDB" id="410267at2759"/>
<evidence type="ECO:0000313" key="9">
    <source>
        <dbReference type="Proteomes" id="UP000284403"/>
    </source>
</evidence>
<dbReference type="Proteomes" id="UP000284403">
    <property type="component" value="Unassembled WGS sequence"/>
</dbReference>
<dbReference type="Gene3D" id="1.20.1250.20">
    <property type="entry name" value="MFS general substrate transporter like domains"/>
    <property type="match status" value="1"/>
</dbReference>
<dbReference type="InterPro" id="IPR010658">
    <property type="entry name" value="Nodulin-like"/>
</dbReference>
<feature type="transmembrane region" description="Helical" evidence="6">
    <location>
        <begin position="484"/>
        <end position="503"/>
    </location>
</feature>
<feature type="transmembrane region" description="Helical" evidence="6">
    <location>
        <begin position="147"/>
        <end position="166"/>
    </location>
</feature>
<keyword evidence="2 6" id="KW-0812">Transmembrane</keyword>
<feature type="transmembrane region" description="Helical" evidence="6">
    <location>
        <begin position="108"/>
        <end position="127"/>
    </location>
</feature>
<dbReference type="Pfam" id="PF06813">
    <property type="entry name" value="Nodulin-like"/>
    <property type="match status" value="1"/>
</dbReference>
<dbReference type="EMBL" id="MKKU01000003">
    <property type="protein sequence ID" value="RNF27562.1"/>
    <property type="molecule type" value="Genomic_DNA"/>
</dbReference>
<reference evidence="8 9" key="1">
    <citation type="journal article" date="2018" name="BMC Genomics">
        <title>Genomic comparison of Trypanosoma conorhini and Trypanosoma rangeli to Trypanosoma cruzi strains of high and low virulence.</title>
        <authorList>
            <person name="Bradwell K.R."/>
            <person name="Koparde V.N."/>
            <person name="Matveyev A.V."/>
            <person name="Serrano M.G."/>
            <person name="Alves J.M."/>
            <person name="Parikh H."/>
            <person name="Huang B."/>
            <person name="Lee V."/>
            <person name="Espinosa-Alvarez O."/>
            <person name="Ortiz P.A."/>
            <person name="Costa-Martins A.G."/>
            <person name="Teixeira M.M."/>
            <person name="Buck G.A."/>
        </authorList>
    </citation>
    <scope>NUCLEOTIDE SEQUENCE [LARGE SCALE GENOMIC DNA]</scope>
    <source>
        <strain evidence="8 9">025E</strain>
    </source>
</reference>
<dbReference type="AlphaFoldDB" id="A0A3R7M6M0"/>
<sequence length="702" mass="76399">MAASIQQPALIYTRDDAVEIWDEADDALPFLYLDFEDEEDEVGGRGQGSSLERRLLCSSVVEEAPGPNAHDEPGVSYNEAQGTTAGGGRRSRRPFRSHLPPLSEPWRFWQLIVAALCCVVISSSYTYNLYNGRLQSKYNFTQNQMTTMATIGDMVGVLILPLGALYDRYGTQPIFIVALTLFPFSGVLYGLTFADALNGSIAAFAVYGCMQSLGTALLDVGAVMTMLSIFPADKGAVVAVMKTFSGMGSAIIGAIHLGFFPADNDSDTSRFFYFLAVLGMVAAFLGFLFVEVPPYIIRGSEEQVLTGAQRKERYRIRRQFLRQKAPAARFAIGFAVVIILTFFLPIQGALSAYMELTRVHHVVFACISFGLLAFYPIMALPWKVLDRNLPLPHAGSFSGRSSHVGRFSRFSVVSRDTMDSMALVREMDYIAPQYQTTLKQNLKTLRFWALLWMVFSAAGTQIVVMGNMRFLFGALAGKPLDDSFVALLVVLIGVGSGLGRILLSGLEVMTQGRPAEERTPVTFTLFVPSVLSVVALVLLLVLPTHALPLPCFLMALVNGSAAAAIVIVLRTIFAADVAKHYNFCSIAGIASSLLMNRMVYGEWYTRQAEKQGSTLCYGKQCVLMPLLVCLGACLSCVLAVAYIHWDYCSFCRKMLELRAEKLASQVSHAANYSAGKGVGTSHGEAGAALGEARKVAESTAGT</sequence>